<keyword evidence="3" id="KW-1185">Reference proteome</keyword>
<proteinExistence type="predicted"/>
<dbReference type="Proteomes" id="UP000799302">
    <property type="component" value="Unassembled WGS sequence"/>
</dbReference>
<organism evidence="2 3">
    <name type="scientific">Microthyrium microscopicum</name>
    <dbReference type="NCBI Taxonomy" id="703497"/>
    <lineage>
        <taxon>Eukaryota</taxon>
        <taxon>Fungi</taxon>
        <taxon>Dikarya</taxon>
        <taxon>Ascomycota</taxon>
        <taxon>Pezizomycotina</taxon>
        <taxon>Dothideomycetes</taxon>
        <taxon>Dothideomycetes incertae sedis</taxon>
        <taxon>Microthyriales</taxon>
        <taxon>Microthyriaceae</taxon>
        <taxon>Microthyrium</taxon>
    </lineage>
</organism>
<dbReference type="AlphaFoldDB" id="A0A6A6U6C3"/>
<feature type="compositionally biased region" description="Polar residues" evidence="1">
    <location>
        <begin position="136"/>
        <end position="151"/>
    </location>
</feature>
<name>A0A6A6U6C3_9PEZI</name>
<sequence>MKTGHPKGSMCQNFLDWDANALLSAGLLCWELPSHIRLTAVGQDLRSEPGAMTDKQEASHGDDDAAWFVASEAIRLLIATRGTSEEVVSPGARRSKTYWDNAHDRDMVDVNYASEDRFPESRKDPQWYRAARQWDQPPSTTSVSILDSMTHNSEEAEPQTMSFLSRNSDPESDTEDLATVHFSW</sequence>
<reference evidence="2" key="1">
    <citation type="journal article" date="2020" name="Stud. Mycol.">
        <title>101 Dothideomycetes genomes: a test case for predicting lifestyles and emergence of pathogens.</title>
        <authorList>
            <person name="Haridas S."/>
            <person name="Albert R."/>
            <person name="Binder M."/>
            <person name="Bloem J."/>
            <person name="Labutti K."/>
            <person name="Salamov A."/>
            <person name="Andreopoulos B."/>
            <person name="Baker S."/>
            <person name="Barry K."/>
            <person name="Bills G."/>
            <person name="Bluhm B."/>
            <person name="Cannon C."/>
            <person name="Castanera R."/>
            <person name="Culley D."/>
            <person name="Daum C."/>
            <person name="Ezra D."/>
            <person name="Gonzalez J."/>
            <person name="Henrissat B."/>
            <person name="Kuo A."/>
            <person name="Liang C."/>
            <person name="Lipzen A."/>
            <person name="Lutzoni F."/>
            <person name="Magnuson J."/>
            <person name="Mondo S."/>
            <person name="Nolan M."/>
            <person name="Ohm R."/>
            <person name="Pangilinan J."/>
            <person name="Park H.-J."/>
            <person name="Ramirez L."/>
            <person name="Alfaro M."/>
            <person name="Sun H."/>
            <person name="Tritt A."/>
            <person name="Yoshinaga Y."/>
            <person name="Zwiers L.-H."/>
            <person name="Turgeon B."/>
            <person name="Goodwin S."/>
            <person name="Spatafora J."/>
            <person name="Crous P."/>
            <person name="Grigoriev I."/>
        </authorList>
    </citation>
    <scope>NUCLEOTIDE SEQUENCE</scope>
    <source>
        <strain evidence="2">CBS 115976</strain>
    </source>
</reference>
<feature type="region of interest" description="Disordered" evidence="1">
    <location>
        <begin position="133"/>
        <end position="177"/>
    </location>
</feature>
<evidence type="ECO:0000313" key="2">
    <source>
        <dbReference type="EMBL" id="KAF2666658.1"/>
    </source>
</evidence>
<accession>A0A6A6U6C3</accession>
<dbReference type="EMBL" id="MU004238">
    <property type="protein sequence ID" value="KAF2666658.1"/>
    <property type="molecule type" value="Genomic_DNA"/>
</dbReference>
<gene>
    <name evidence="2" type="ORF">BT63DRAFT_457612</name>
</gene>
<protein>
    <submittedName>
        <fullName evidence="2">Uncharacterized protein</fullName>
    </submittedName>
</protein>
<evidence type="ECO:0000313" key="3">
    <source>
        <dbReference type="Proteomes" id="UP000799302"/>
    </source>
</evidence>
<evidence type="ECO:0000256" key="1">
    <source>
        <dbReference type="SAM" id="MobiDB-lite"/>
    </source>
</evidence>